<feature type="region of interest" description="Disordered" evidence="1">
    <location>
        <begin position="1"/>
        <end position="140"/>
    </location>
</feature>
<keyword evidence="3" id="KW-1185">Reference proteome</keyword>
<reference evidence="2" key="1">
    <citation type="submission" date="2021-09" db="EMBL/GenBank/DDBJ databases">
        <authorList>
            <consortium name="AG Swart"/>
            <person name="Singh M."/>
            <person name="Singh A."/>
            <person name="Seah K."/>
            <person name="Emmerich C."/>
        </authorList>
    </citation>
    <scope>NUCLEOTIDE SEQUENCE</scope>
    <source>
        <strain evidence="2">ATCC30299</strain>
    </source>
</reference>
<name>A0AAU9J049_9CILI</name>
<gene>
    <name evidence="2" type="ORF">BSTOLATCC_MIC9790</name>
</gene>
<dbReference type="Proteomes" id="UP001162131">
    <property type="component" value="Unassembled WGS sequence"/>
</dbReference>
<proteinExistence type="predicted"/>
<evidence type="ECO:0000313" key="2">
    <source>
        <dbReference type="EMBL" id="CAG9313989.1"/>
    </source>
</evidence>
<organism evidence="2 3">
    <name type="scientific">Blepharisma stoltei</name>
    <dbReference type="NCBI Taxonomy" id="1481888"/>
    <lineage>
        <taxon>Eukaryota</taxon>
        <taxon>Sar</taxon>
        <taxon>Alveolata</taxon>
        <taxon>Ciliophora</taxon>
        <taxon>Postciliodesmatophora</taxon>
        <taxon>Heterotrichea</taxon>
        <taxon>Heterotrichida</taxon>
        <taxon>Blepharismidae</taxon>
        <taxon>Blepharisma</taxon>
    </lineage>
</organism>
<feature type="compositionally biased region" description="Low complexity" evidence="1">
    <location>
        <begin position="25"/>
        <end position="42"/>
    </location>
</feature>
<dbReference type="EMBL" id="CAJZBQ010000011">
    <property type="protein sequence ID" value="CAG9313989.1"/>
    <property type="molecule type" value="Genomic_DNA"/>
</dbReference>
<dbReference type="AlphaFoldDB" id="A0AAU9J049"/>
<comment type="caution">
    <text evidence="2">The sequence shown here is derived from an EMBL/GenBank/DDBJ whole genome shotgun (WGS) entry which is preliminary data.</text>
</comment>
<feature type="compositionally biased region" description="Basic and acidic residues" evidence="1">
    <location>
        <begin position="106"/>
        <end position="115"/>
    </location>
</feature>
<sequence>MAQKEPPPFICLISESESGTDKSKSQSSSLRSKQKKSAASTPKKNKKSESKPKKNKSSKSVSKESKYWDELKSLEENNESNEEEEDQSDVSSYVSEEFDFSELEYLSDREEENPPKKRKKNKNKERVSSSSPSPERDEGYLLRKKYRDVGQFQCKVCDQIVPSLRAYKSHKSIRKSKCHKCKEIFLCNQQMNWHTVDCKKNPNRKWQNCGKRQYPRYLKGIEAVIRRAEKYPPVETALTDYEPYQIGFRKSYRFLDN</sequence>
<accession>A0AAU9J049</accession>
<protein>
    <submittedName>
        <fullName evidence="2">Uncharacterized protein</fullName>
    </submittedName>
</protein>
<feature type="compositionally biased region" description="Acidic residues" evidence="1">
    <location>
        <begin position="76"/>
        <end position="88"/>
    </location>
</feature>
<evidence type="ECO:0000313" key="3">
    <source>
        <dbReference type="Proteomes" id="UP001162131"/>
    </source>
</evidence>
<feature type="compositionally biased region" description="Basic and acidic residues" evidence="1">
    <location>
        <begin position="61"/>
        <end position="75"/>
    </location>
</feature>
<evidence type="ECO:0000256" key="1">
    <source>
        <dbReference type="SAM" id="MobiDB-lite"/>
    </source>
</evidence>